<feature type="transmembrane region" description="Helical" evidence="7">
    <location>
        <begin position="163"/>
        <end position="182"/>
    </location>
</feature>
<dbReference type="PROSITE" id="PS50929">
    <property type="entry name" value="ABC_TM1F"/>
    <property type="match status" value="1"/>
</dbReference>
<feature type="transmembrane region" description="Helical" evidence="7">
    <location>
        <begin position="251"/>
        <end position="272"/>
    </location>
</feature>
<dbReference type="InterPro" id="IPR036640">
    <property type="entry name" value="ABC1_TM_sf"/>
</dbReference>
<name>A0AAP2G3J0_9BACT</name>
<organism evidence="10 11">
    <name type="scientific">Litoribacter ruber</name>
    <dbReference type="NCBI Taxonomy" id="702568"/>
    <lineage>
        <taxon>Bacteria</taxon>
        <taxon>Pseudomonadati</taxon>
        <taxon>Bacteroidota</taxon>
        <taxon>Cytophagia</taxon>
        <taxon>Cytophagales</taxon>
        <taxon>Cyclobacteriaceae</taxon>
        <taxon>Litoribacter</taxon>
    </lineage>
</organism>
<dbReference type="AlphaFoldDB" id="A0AAP2G3J0"/>
<evidence type="ECO:0000256" key="5">
    <source>
        <dbReference type="ARBA" id="ARBA00022989"/>
    </source>
</evidence>
<keyword evidence="6 7" id="KW-0472">Membrane</keyword>
<keyword evidence="5 7" id="KW-1133">Transmembrane helix</keyword>
<dbReference type="Gene3D" id="3.40.50.300">
    <property type="entry name" value="P-loop containing nucleotide triphosphate hydrolases"/>
    <property type="match status" value="1"/>
</dbReference>
<dbReference type="InterPro" id="IPR003439">
    <property type="entry name" value="ABC_transporter-like_ATP-bd"/>
</dbReference>
<reference evidence="10 11" key="1">
    <citation type="submission" date="2021-05" db="EMBL/GenBank/DDBJ databases">
        <authorList>
            <person name="Zhang Z.D."/>
            <person name="Osman G."/>
        </authorList>
    </citation>
    <scope>NUCLEOTIDE SEQUENCE [LARGE SCALE GENOMIC DNA]</scope>
    <source>
        <strain evidence="10 11">KCTC 32217</strain>
    </source>
</reference>
<keyword evidence="2 7" id="KW-0812">Transmembrane</keyword>
<dbReference type="Pfam" id="PF00664">
    <property type="entry name" value="ABC_membrane"/>
    <property type="match status" value="1"/>
</dbReference>
<feature type="transmembrane region" description="Helical" evidence="7">
    <location>
        <begin position="139"/>
        <end position="157"/>
    </location>
</feature>
<dbReference type="SUPFAM" id="SSF52540">
    <property type="entry name" value="P-loop containing nucleoside triphosphate hydrolases"/>
    <property type="match status" value="1"/>
</dbReference>
<evidence type="ECO:0000256" key="2">
    <source>
        <dbReference type="ARBA" id="ARBA00022692"/>
    </source>
</evidence>
<sequence length="568" mass="63960">MKGDNPAITPMKRFGKLLNQEKRDVYAIYFYAVLNGGVGLILPLAIQALFNFILGGRVSTSWVILIGLVAAGFTFSGFLQISQLYLTEKLQQRIFTKSALGFAYRFPRLKLDALQNKYAPELVNRFFDSVNLQKGTAKLLLDFPTAILQVLFGLILLAFYHPYFILFGVILILILIAIFYFTSPKGMETALKESSAKYNVAYWLEEVARALPSFKLSGSSKLPLLKVDYLLQSYVDFRNKHFNVLIFQYKVLIAFKVLIVTALLGVGSLLLINEEISIGQFVAAEIVIILVIGSVEKMILSLETVYDTLTAVEKLGLVMDMPIEKQIGTEKSLSKNEHGLKFELNKLYFKSSNKQFNILENINFSIDAGEKVVLTGGSGSGKSTLLHLLAGLYEDYRGKIIVNGLPLDVLDINKFRGYLGESFNNQYIFHGTMRENITLGRDVEEPKVRKVLELVGLNNYVFSLPDDLETMLMPEGKGLSQVDIRKIIVARCLVHNPRTLLLEDLWSLLKGEEEEIIDYIFKGEWTAIFISEDEKLISKADKVIELVKGRVKFVGTPAEYNEFKNGNN</sequence>
<feature type="domain" description="ABC transmembrane type-1" evidence="9">
    <location>
        <begin position="30"/>
        <end position="307"/>
    </location>
</feature>
<accession>A0AAP2G3J0</accession>
<dbReference type="PANTHER" id="PTHR43394:SF4">
    <property type="entry name" value="TOXIN SECRETION ABC TRANSPORTER ATP-BINDING PROTEIN"/>
    <property type="match status" value="1"/>
</dbReference>
<dbReference type="InterPro" id="IPR027417">
    <property type="entry name" value="P-loop_NTPase"/>
</dbReference>
<dbReference type="InterPro" id="IPR003593">
    <property type="entry name" value="AAA+_ATPase"/>
</dbReference>
<protein>
    <submittedName>
        <fullName evidence="10">ATP-binding cassette domain-containing protein</fullName>
    </submittedName>
</protein>
<dbReference type="EMBL" id="JAHCMY010000001">
    <property type="protein sequence ID" value="MBS9523056.1"/>
    <property type="molecule type" value="Genomic_DNA"/>
</dbReference>
<dbReference type="Proteomes" id="UP001319104">
    <property type="component" value="Unassembled WGS sequence"/>
</dbReference>
<evidence type="ECO:0000256" key="3">
    <source>
        <dbReference type="ARBA" id="ARBA00022741"/>
    </source>
</evidence>
<dbReference type="SMART" id="SM00382">
    <property type="entry name" value="AAA"/>
    <property type="match status" value="1"/>
</dbReference>
<evidence type="ECO:0000259" key="8">
    <source>
        <dbReference type="PROSITE" id="PS50893"/>
    </source>
</evidence>
<keyword evidence="4 10" id="KW-0067">ATP-binding</keyword>
<dbReference type="InterPro" id="IPR011527">
    <property type="entry name" value="ABC1_TM_dom"/>
</dbReference>
<dbReference type="GO" id="GO:0005886">
    <property type="term" value="C:plasma membrane"/>
    <property type="evidence" value="ECO:0007669"/>
    <property type="project" value="UniProtKB-SubCell"/>
</dbReference>
<dbReference type="RefSeq" id="WP_213943923.1">
    <property type="nucleotide sequence ID" value="NZ_JAHBGI010000003.1"/>
</dbReference>
<keyword evidence="3" id="KW-0547">Nucleotide-binding</keyword>
<proteinExistence type="predicted"/>
<feature type="transmembrane region" description="Helical" evidence="7">
    <location>
        <begin position="278"/>
        <end position="295"/>
    </location>
</feature>
<gene>
    <name evidence="10" type="ORF">KI659_03410</name>
</gene>
<dbReference type="Pfam" id="PF00005">
    <property type="entry name" value="ABC_tran"/>
    <property type="match status" value="1"/>
</dbReference>
<evidence type="ECO:0000256" key="7">
    <source>
        <dbReference type="SAM" id="Phobius"/>
    </source>
</evidence>
<evidence type="ECO:0000259" key="9">
    <source>
        <dbReference type="PROSITE" id="PS50929"/>
    </source>
</evidence>
<evidence type="ECO:0000256" key="4">
    <source>
        <dbReference type="ARBA" id="ARBA00022840"/>
    </source>
</evidence>
<keyword evidence="11" id="KW-1185">Reference proteome</keyword>
<comment type="caution">
    <text evidence="10">The sequence shown here is derived from an EMBL/GenBank/DDBJ whole genome shotgun (WGS) entry which is preliminary data.</text>
</comment>
<dbReference type="GO" id="GO:0005524">
    <property type="term" value="F:ATP binding"/>
    <property type="evidence" value="ECO:0007669"/>
    <property type="project" value="UniProtKB-KW"/>
</dbReference>
<feature type="transmembrane region" description="Helical" evidence="7">
    <location>
        <begin position="62"/>
        <end position="86"/>
    </location>
</feature>
<dbReference type="InterPro" id="IPR039421">
    <property type="entry name" value="Type_1_exporter"/>
</dbReference>
<feature type="domain" description="ABC transporter" evidence="8">
    <location>
        <begin position="342"/>
        <end position="568"/>
    </location>
</feature>
<evidence type="ECO:0000256" key="6">
    <source>
        <dbReference type="ARBA" id="ARBA00023136"/>
    </source>
</evidence>
<dbReference type="GO" id="GO:0015421">
    <property type="term" value="F:ABC-type oligopeptide transporter activity"/>
    <property type="evidence" value="ECO:0007669"/>
    <property type="project" value="TreeGrafter"/>
</dbReference>
<evidence type="ECO:0000313" key="11">
    <source>
        <dbReference type="Proteomes" id="UP001319104"/>
    </source>
</evidence>
<evidence type="ECO:0000313" key="10">
    <source>
        <dbReference type="EMBL" id="MBS9523056.1"/>
    </source>
</evidence>
<dbReference type="GO" id="GO:0016887">
    <property type="term" value="F:ATP hydrolysis activity"/>
    <property type="evidence" value="ECO:0007669"/>
    <property type="project" value="InterPro"/>
</dbReference>
<dbReference type="PROSITE" id="PS50893">
    <property type="entry name" value="ABC_TRANSPORTER_2"/>
    <property type="match status" value="1"/>
</dbReference>
<dbReference type="PANTHER" id="PTHR43394">
    <property type="entry name" value="ATP-DEPENDENT PERMEASE MDL1, MITOCHONDRIAL"/>
    <property type="match status" value="1"/>
</dbReference>
<comment type="subcellular location">
    <subcellularLocation>
        <location evidence="1">Cell membrane</location>
        <topology evidence="1">Multi-pass membrane protein</topology>
    </subcellularLocation>
</comment>
<feature type="transmembrane region" description="Helical" evidence="7">
    <location>
        <begin position="26"/>
        <end position="50"/>
    </location>
</feature>
<dbReference type="SUPFAM" id="SSF90123">
    <property type="entry name" value="ABC transporter transmembrane region"/>
    <property type="match status" value="1"/>
</dbReference>
<evidence type="ECO:0000256" key="1">
    <source>
        <dbReference type="ARBA" id="ARBA00004651"/>
    </source>
</evidence>
<dbReference type="Gene3D" id="1.20.1560.10">
    <property type="entry name" value="ABC transporter type 1, transmembrane domain"/>
    <property type="match status" value="1"/>
</dbReference>